<evidence type="ECO:0000256" key="2">
    <source>
        <dbReference type="ARBA" id="ARBA00022759"/>
    </source>
</evidence>
<dbReference type="GO" id="GO:0004519">
    <property type="term" value="F:endonuclease activity"/>
    <property type="evidence" value="ECO:0007669"/>
    <property type="project" value="UniProtKB-KW"/>
</dbReference>
<evidence type="ECO:0000256" key="3">
    <source>
        <dbReference type="ARBA" id="ARBA00022763"/>
    </source>
</evidence>
<dbReference type="Pfam" id="PF03852">
    <property type="entry name" value="Vsr"/>
    <property type="match status" value="1"/>
</dbReference>
<evidence type="ECO:0000313" key="9">
    <source>
        <dbReference type="Proteomes" id="UP000267164"/>
    </source>
</evidence>
<evidence type="ECO:0000256" key="7">
    <source>
        <dbReference type="SAM" id="MobiDB-lite"/>
    </source>
</evidence>
<dbReference type="InterPro" id="IPR004603">
    <property type="entry name" value="DNA_mismatch_endonuc_vsr"/>
</dbReference>
<dbReference type="OrthoDB" id="9801520at2"/>
<keyword evidence="9" id="KW-1185">Reference proteome</keyword>
<reference evidence="8 9" key="1">
    <citation type="submission" date="2018-09" db="EMBL/GenBank/DDBJ databases">
        <title>Nocardia yunnanensis sp. nov., an actinomycete isolated from a soil sample.</title>
        <authorList>
            <person name="Zhang J."/>
        </authorList>
    </citation>
    <scope>NUCLEOTIDE SEQUENCE [LARGE SCALE GENOMIC DNA]</scope>
    <source>
        <strain evidence="8 9">CFHS0054</strain>
    </source>
</reference>
<evidence type="ECO:0000256" key="1">
    <source>
        <dbReference type="ARBA" id="ARBA00022722"/>
    </source>
</evidence>
<evidence type="ECO:0000256" key="4">
    <source>
        <dbReference type="ARBA" id="ARBA00022801"/>
    </source>
</evidence>
<keyword evidence="2 8" id="KW-0255">Endonuclease</keyword>
<keyword evidence="1" id="KW-0540">Nuclease</keyword>
<evidence type="ECO:0000313" key="8">
    <source>
        <dbReference type="EMBL" id="AYF79360.1"/>
    </source>
</evidence>
<evidence type="ECO:0000256" key="5">
    <source>
        <dbReference type="ARBA" id="ARBA00023204"/>
    </source>
</evidence>
<organism evidence="8 9">
    <name type="scientific">Nocardia yunnanensis</name>
    <dbReference type="NCBI Taxonomy" id="2382165"/>
    <lineage>
        <taxon>Bacteria</taxon>
        <taxon>Bacillati</taxon>
        <taxon>Actinomycetota</taxon>
        <taxon>Actinomycetes</taxon>
        <taxon>Mycobacteriales</taxon>
        <taxon>Nocardiaceae</taxon>
        <taxon>Nocardia</taxon>
    </lineage>
</organism>
<dbReference type="KEGG" id="nyu:D7D52_24760"/>
<evidence type="ECO:0000256" key="6">
    <source>
        <dbReference type="ARBA" id="ARBA00029466"/>
    </source>
</evidence>
<dbReference type="GO" id="GO:0016787">
    <property type="term" value="F:hydrolase activity"/>
    <property type="evidence" value="ECO:0007669"/>
    <property type="project" value="UniProtKB-KW"/>
</dbReference>
<sequence>MAQTPPRAETSLSRAETSPPRAETSRPTTDAATSARLAKQRRVGTKPELALRRELHRRGKRFFVDRAPLPGLRRRADLVFPRWKVAVYVDGCFWHSCPQHATHPKNNAEWWAAKLAGNVARDRDTDTRLAAAGWTVVRVWEHEAADSAADLVMRALTRGL</sequence>
<dbReference type="SUPFAM" id="SSF52980">
    <property type="entry name" value="Restriction endonuclease-like"/>
    <property type="match status" value="1"/>
</dbReference>
<keyword evidence="4" id="KW-0378">Hydrolase</keyword>
<comment type="similarity">
    <text evidence="6">Belongs to the Vsr family.</text>
</comment>
<name>A0A386ZQG6_9NOCA</name>
<feature type="region of interest" description="Disordered" evidence="7">
    <location>
        <begin position="1"/>
        <end position="47"/>
    </location>
</feature>
<dbReference type="NCBIfam" id="TIGR00632">
    <property type="entry name" value="vsr"/>
    <property type="match status" value="1"/>
</dbReference>
<keyword evidence="3" id="KW-0227">DNA damage</keyword>
<dbReference type="InterPro" id="IPR011335">
    <property type="entry name" value="Restrct_endonuc-II-like"/>
</dbReference>
<dbReference type="Gene3D" id="3.40.960.10">
    <property type="entry name" value="VSR Endonuclease"/>
    <property type="match status" value="1"/>
</dbReference>
<dbReference type="CDD" id="cd00221">
    <property type="entry name" value="Vsr"/>
    <property type="match status" value="1"/>
</dbReference>
<dbReference type="Proteomes" id="UP000267164">
    <property type="component" value="Chromosome"/>
</dbReference>
<proteinExistence type="inferred from homology"/>
<accession>A0A386ZQG6</accession>
<protein>
    <submittedName>
        <fullName evidence="8">Very short patch repair endonuclease</fullName>
    </submittedName>
</protein>
<gene>
    <name evidence="8" type="ORF">D7D52_24760</name>
</gene>
<dbReference type="REBASE" id="274669">
    <property type="entry name" value="V.Nsp54ORF24755P"/>
</dbReference>
<dbReference type="AlphaFoldDB" id="A0A386ZQG6"/>
<keyword evidence="5" id="KW-0234">DNA repair</keyword>
<dbReference type="EMBL" id="CP032568">
    <property type="protein sequence ID" value="AYF79360.1"/>
    <property type="molecule type" value="Genomic_DNA"/>
</dbReference>
<dbReference type="RefSeq" id="WP_120744437.1">
    <property type="nucleotide sequence ID" value="NZ_CP032568.1"/>
</dbReference>
<dbReference type="GO" id="GO:0006298">
    <property type="term" value="P:mismatch repair"/>
    <property type="evidence" value="ECO:0007669"/>
    <property type="project" value="InterPro"/>
</dbReference>